<dbReference type="EMBL" id="GG692419">
    <property type="protein sequence ID" value="EER45583.1"/>
    <property type="molecule type" value="Genomic_DNA"/>
</dbReference>
<evidence type="ECO:0000313" key="1">
    <source>
        <dbReference type="EMBL" id="EER45583.1"/>
    </source>
</evidence>
<organism evidence="1 2">
    <name type="scientific">Ajellomyces capsulatus (strain H143)</name>
    <name type="common">Darling's disease fungus</name>
    <name type="synonym">Histoplasma capsulatum</name>
    <dbReference type="NCBI Taxonomy" id="544712"/>
    <lineage>
        <taxon>Eukaryota</taxon>
        <taxon>Fungi</taxon>
        <taxon>Dikarya</taxon>
        <taxon>Ascomycota</taxon>
        <taxon>Pezizomycotina</taxon>
        <taxon>Eurotiomycetes</taxon>
        <taxon>Eurotiomycetidae</taxon>
        <taxon>Onygenales</taxon>
        <taxon>Ajellomycetaceae</taxon>
        <taxon>Histoplasma</taxon>
    </lineage>
</organism>
<dbReference type="HOGENOM" id="CLU_1795921_0_0_1"/>
<reference evidence="2" key="1">
    <citation type="submission" date="2009-05" db="EMBL/GenBank/DDBJ databases">
        <title>The genome sequence of Ajellomyces capsulatus strain H143.</title>
        <authorList>
            <person name="Champion M."/>
            <person name="Cuomo C.A."/>
            <person name="Ma L.-J."/>
            <person name="Henn M.R."/>
            <person name="Sil A."/>
            <person name="Goldman B."/>
            <person name="Young S.K."/>
            <person name="Kodira C.D."/>
            <person name="Zeng Q."/>
            <person name="Koehrsen M."/>
            <person name="Alvarado L."/>
            <person name="Berlin A.M."/>
            <person name="Borenstein D."/>
            <person name="Chen Z."/>
            <person name="Engels R."/>
            <person name="Freedman E."/>
            <person name="Gellesch M."/>
            <person name="Goldberg J."/>
            <person name="Griggs A."/>
            <person name="Gujja S."/>
            <person name="Heiman D.I."/>
            <person name="Hepburn T.A."/>
            <person name="Howarth C."/>
            <person name="Jen D."/>
            <person name="Larson L."/>
            <person name="Lewis B."/>
            <person name="Mehta T."/>
            <person name="Park D."/>
            <person name="Pearson M."/>
            <person name="Roberts A."/>
            <person name="Saif S."/>
            <person name="Shea T.D."/>
            <person name="Shenoy N."/>
            <person name="Sisk P."/>
            <person name="Stolte C."/>
            <person name="Sykes S."/>
            <person name="Walk T."/>
            <person name="White J."/>
            <person name="Yandava C."/>
            <person name="Klein B."/>
            <person name="McEwen J.G."/>
            <person name="Puccia R."/>
            <person name="Goldman G.H."/>
            <person name="Felipe M.S."/>
            <person name="Nino-Vega G."/>
            <person name="San-Blas G."/>
            <person name="Taylor J.W."/>
            <person name="Mendoza L."/>
            <person name="Galagan J.E."/>
            <person name="Nusbaum C."/>
            <person name="Birren B.W."/>
        </authorList>
    </citation>
    <scope>NUCLEOTIDE SEQUENCE [LARGE SCALE GENOMIC DNA]</scope>
    <source>
        <strain evidence="2">H143</strain>
    </source>
</reference>
<evidence type="ECO:0000313" key="2">
    <source>
        <dbReference type="Proteomes" id="UP000002624"/>
    </source>
</evidence>
<dbReference type="AlphaFoldDB" id="C6H380"/>
<proteinExistence type="predicted"/>
<sequence length="144" mass="16265">MALLATLGFSVCGPLQNSSFCAIPLASMWMRRGAVPEVKSLGLVRSLWLLASPTRLGTNDEIAPKGLIFSTTLYQKCGTELETRKRYGTLPVTRVSVWGLAAKHRKRKDKLRMFGRTYDVISPPNVSMDYEQRAINDFEWPWDL</sequence>
<accession>C6H380</accession>
<dbReference type="VEuPathDB" id="FungiDB:HCDG_01162"/>
<dbReference type="Proteomes" id="UP000002624">
    <property type="component" value="Unassembled WGS sequence"/>
</dbReference>
<gene>
    <name evidence="1" type="ORF">HCDG_01162</name>
</gene>
<name>C6H380_AJECH</name>
<protein>
    <submittedName>
        <fullName evidence="1">Uncharacterized protein</fullName>
    </submittedName>
</protein>